<dbReference type="Proteomes" id="UP000008192">
    <property type="component" value="Chromosome"/>
</dbReference>
<dbReference type="Pfam" id="PF00309">
    <property type="entry name" value="Sigma54_AID"/>
    <property type="match status" value="1"/>
</dbReference>
<dbReference type="PANTHER" id="PTHR32248">
    <property type="entry name" value="RNA POLYMERASE SIGMA-54 FACTOR"/>
    <property type="match status" value="1"/>
</dbReference>
<keyword evidence="4" id="KW-0548">Nucleotidyltransferase</keyword>
<keyword evidence="2 11" id="KW-0240">DNA-directed RNA polymerase</keyword>
<name>A0AAU8PXE1_TREPG</name>
<keyword evidence="7" id="KW-0238">DNA-binding</keyword>
<evidence type="ECO:0000256" key="1">
    <source>
        <dbReference type="ARBA" id="ARBA00008798"/>
    </source>
</evidence>
<dbReference type="Pfam" id="PF04552">
    <property type="entry name" value="Sigma54_DBD"/>
    <property type="match status" value="1"/>
</dbReference>
<proteinExistence type="inferred from homology"/>
<dbReference type="GO" id="GO:0016779">
    <property type="term" value="F:nucleotidyltransferase activity"/>
    <property type="evidence" value="ECO:0007669"/>
    <property type="project" value="UniProtKB-KW"/>
</dbReference>
<keyword evidence="3" id="KW-0808">Transferase</keyword>
<evidence type="ECO:0000256" key="4">
    <source>
        <dbReference type="ARBA" id="ARBA00022695"/>
    </source>
</evidence>
<evidence type="ECO:0000313" key="12">
    <source>
        <dbReference type="Proteomes" id="UP000008192"/>
    </source>
</evidence>
<sequence length="496" mass="56520">MSVSLLFCIPFVGLVCRARGDMQQLVQQQRLVLNQRLVHGLCLLQLSRGDLKTEVLRAVQRNPLLEIRPSSARRTGKACYLSLGDRRERMRARDRFQQLLENQPDKQVDNIRAVLREQVFYQKHEAIVLDLACAFIQMLDDHGFFSISPAIFQNMCGSMPTALQEKIPQAIALIQRLEPQGCAVFNFKESLAVQARLRFERFSDPLYRCVINLLTHHSELLFCSDNMCDGRVSVHALTTQINSMGLCVQKVSSNDVKDILLLIKELHPFPGKCVSNAQRADTNMLLEPDVLITKTAHGFVTQINCTGIPTVVFRNDYCMHSKAAEKNHALKACMHDALSLVSMLSYRERTLLDIAKTIVHYQCGFFDHGPAKLTPLRMTDVAHRTGLSVSTVSRIVRDKWLQYGSQHFSLRYFFSPRVLSTEEYRDRSSLGQNYPSSPHSKVSVKHRISRLIQEVRTQRISLSDRRIAQLLGEQGIKCARRTVNKYRSELRTCSSS</sequence>
<dbReference type="GO" id="GO:0006352">
    <property type="term" value="P:DNA-templated transcription initiation"/>
    <property type="evidence" value="ECO:0007669"/>
    <property type="project" value="InterPro"/>
</dbReference>
<dbReference type="AlphaFoldDB" id="A0AAU8PXE1"/>
<reference evidence="12" key="1">
    <citation type="journal article" date="2012" name="PLoS Negl. Trop. Dis.">
        <title>Whole genome sequences of three Treponema pallidum ssp. pertenue strains: yaws and syphilis treponemes differ in less than 0.2% of the genome sequence.</title>
        <authorList>
            <person name="Cejkova D."/>
            <person name="Zobanikova M."/>
            <person name="Chen L."/>
            <person name="Pospisilova P."/>
            <person name="Strouhal M."/>
            <person name="Qin X."/>
            <person name="Mikalova L."/>
            <person name="Norris S.J."/>
            <person name="Muzny D.M."/>
            <person name="Gibbs R.A."/>
            <person name="Fulton L.L."/>
            <person name="Sodergren E."/>
            <person name="Weinstock G.M."/>
            <person name="Smajs D."/>
        </authorList>
    </citation>
    <scope>NUCLEOTIDE SEQUENCE [LARGE SCALE GENOMIC DNA]</scope>
    <source>
        <strain evidence="12">Gauthier</strain>
    </source>
</reference>
<dbReference type="Gene3D" id="1.10.10.60">
    <property type="entry name" value="Homeodomain-like"/>
    <property type="match status" value="1"/>
</dbReference>
<keyword evidence="5" id="KW-0805">Transcription regulation</keyword>
<dbReference type="Pfam" id="PF04963">
    <property type="entry name" value="Sigma54_CBD"/>
    <property type="match status" value="1"/>
</dbReference>
<evidence type="ECO:0000256" key="7">
    <source>
        <dbReference type="ARBA" id="ARBA00023125"/>
    </source>
</evidence>
<evidence type="ECO:0000313" key="11">
    <source>
        <dbReference type="EMBL" id="AEZ59366.1"/>
    </source>
</evidence>
<keyword evidence="8" id="KW-0804">Transcription</keyword>
<dbReference type="KEGG" id="tpg:TPEGAU_0111"/>
<dbReference type="GO" id="GO:0003677">
    <property type="term" value="F:DNA binding"/>
    <property type="evidence" value="ECO:0007669"/>
    <property type="project" value="UniProtKB-KW"/>
</dbReference>
<protein>
    <submittedName>
        <fullName evidence="11">DNA-directed RNA polymerase sigma subunit RpoN</fullName>
    </submittedName>
</protein>
<evidence type="ECO:0000256" key="5">
    <source>
        <dbReference type="ARBA" id="ARBA00023015"/>
    </source>
</evidence>
<dbReference type="PROSITE" id="PS50044">
    <property type="entry name" value="SIGMA54_3"/>
    <property type="match status" value="1"/>
</dbReference>
<evidence type="ECO:0000259" key="10">
    <source>
        <dbReference type="Pfam" id="PF04963"/>
    </source>
</evidence>
<evidence type="ECO:0000256" key="2">
    <source>
        <dbReference type="ARBA" id="ARBA00022478"/>
    </source>
</evidence>
<dbReference type="EMBL" id="CP002376">
    <property type="protein sequence ID" value="AEZ59366.1"/>
    <property type="molecule type" value="Genomic_DNA"/>
</dbReference>
<dbReference type="PROSITE" id="PS00718">
    <property type="entry name" value="SIGMA54_2"/>
    <property type="match status" value="1"/>
</dbReference>
<organism evidence="11 12">
    <name type="scientific">Treponema pallidum subsp. pertenue (strain Gauthier)</name>
    <dbReference type="NCBI Taxonomy" id="491080"/>
    <lineage>
        <taxon>Bacteria</taxon>
        <taxon>Pseudomonadati</taxon>
        <taxon>Spirochaetota</taxon>
        <taxon>Spirochaetia</taxon>
        <taxon>Spirochaetales</taxon>
        <taxon>Treponemataceae</taxon>
        <taxon>Treponema</taxon>
    </lineage>
</organism>
<dbReference type="NCBIfam" id="TIGR02395">
    <property type="entry name" value="rpoN_sigma"/>
    <property type="match status" value="1"/>
</dbReference>
<evidence type="ECO:0000256" key="3">
    <source>
        <dbReference type="ARBA" id="ARBA00022679"/>
    </source>
</evidence>
<dbReference type="GO" id="GO:0000428">
    <property type="term" value="C:DNA-directed RNA polymerase complex"/>
    <property type="evidence" value="ECO:0007669"/>
    <property type="project" value="UniProtKB-KW"/>
</dbReference>
<evidence type="ECO:0000256" key="6">
    <source>
        <dbReference type="ARBA" id="ARBA00023082"/>
    </source>
</evidence>
<dbReference type="InterPro" id="IPR007046">
    <property type="entry name" value="RNA_pol_sigma_54_core-bd"/>
</dbReference>
<dbReference type="GO" id="GO:0016987">
    <property type="term" value="F:sigma factor activity"/>
    <property type="evidence" value="ECO:0007669"/>
    <property type="project" value="UniProtKB-KW"/>
</dbReference>
<dbReference type="GO" id="GO:0001216">
    <property type="term" value="F:DNA-binding transcription activator activity"/>
    <property type="evidence" value="ECO:0007669"/>
    <property type="project" value="InterPro"/>
</dbReference>
<dbReference type="InterPro" id="IPR007634">
    <property type="entry name" value="RNA_pol_sigma_54_DNA-bd"/>
</dbReference>
<gene>
    <name evidence="11" type="primary">rpoN</name>
    <name evidence="11" type="ordered locus">TPEGAU_0111</name>
</gene>
<comment type="similarity">
    <text evidence="1">Belongs to the sigma-54 factor family.</text>
</comment>
<accession>A0AAU8PXE1</accession>
<dbReference type="PIRSF" id="PIRSF000774">
    <property type="entry name" value="RpoN"/>
    <property type="match status" value="1"/>
</dbReference>
<dbReference type="PROSITE" id="PS00717">
    <property type="entry name" value="SIGMA54_1"/>
    <property type="match status" value="1"/>
</dbReference>
<keyword evidence="6" id="KW-0731">Sigma factor</keyword>
<feature type="domain" description="RNA polymerase sigma factor 54 core-binding" evidence="10">
    <location>
        <begin position="109"/>
        <end position="317"/>
    </location>
</feature>
<dbReference type="PANTHER" id="PTHR32248:SF4">
    <property type="entry name" value="RNA POLYMERASE SIGMA-54 FACTOR"/>
    <property type="match status" value="1"/>
</dbReference>
<dbReference type="InterPro" id="IPR000394">
    <property type="entry name" value="RNA_pol_sigma_54"/>
</dbReference>
<evidence type="ECO:0000256" key="8">
    <source>
        <dbReference type="ARBA" id="ARBA00023163"/>
    </source>
</evidence>
<evidence type="ECO:0000259" key="9">
    <source>
        <dbReference type="Pfam" id="PF04552"/>
    </source>
</evidence>
<feature type="domain" description="RNA polymerase sigma factor 54 DNA-binding" evidence="9">
    <location>
        <begin position="329"/>
        <end position="495"/>
    </location>
</feature>